<name>A0ABP8AWT5_9ACTN</name>
<dbReference type="Proteomes" id="UP001501251">
    <property type="component" value="Unassembled WGS sequence"/>
</dbReference>
<dbReference type="PANTHER" id="PTHR18964:SF149">
    <property type="entry name" value="BIFUNCTIONAL UDP-N-ACETYLGLUCOSAMINE 2-EPIMERASE_N-ACETYLMANNOSAMINE KINASE"/>
    <property type="match status" value="1"/>
</dbReference>
<proteinExistence type="inferred from homology"/>
<dbReference type="InterPro" id="IPR049874">
    <property type="entry name" value="ROK_cs"/>
</dbReference>
<dbReference type="Pfam" id="PF00480">
    <property type="entry name" value="ROK"/>
    <property type="match status" value="2"/>
</dbReference>
<organism evidence="3 4">
    <name type="scientific">Streptosporangium oxazolinicum</name>
    <dbReference type="NCBI Taxonomy" id="909287"/>
    <lineage>
        <taxon>Bacteria</taxon>
        <taxon>Bacillati</taxon>
        <taxon>Actinomycetota</taxon>
        <taxon>Actinomycetes</taxon>
        <taxon>Streptosporangiales</taxon>
        <taxon>Streptosporangiaceae</taxon>
        <taxon>Streptosporangium</taxon>
    </lineage>
</organism>
<feature type="region of interest" description="Disordered" evidence="2">
    <location>
        <begin position="203"/>
        <end position="233"/>
    </location>
</feature>
<keyword evidence="4" id="KW-1185">Reference proteome</keyword>
<dbReference type="EMBL" id="BAABAQ010000005">
    <property type="protein sequence ID" value="GAA4192484.1"/>
    <property type="molecule type" value="Genomic_DNA"/>
</dbReference>
<dbReference type="InterPro" id="IPR000600">
    <property type="entry name" value="ROK"/>
</dbReference>
<evidence type="ECO:0000256" key="2">
    <source>
        <dbReference type="SAM" id="MobiDB-lite"/>
    </source>
</evidence>
<dbReference type="RefSeq" id="WP_344918858.1">
    <property type="nucleotide sequence ID" value="NZ_BAABAQ010000005.1"/>
</dbReference>
<dbReference type="InterPro" id="IPR036390">
    <property type="entry name" value="WH_DNA-bd_sf"/>
</dbReference>
<dbReference type="SUPFAM" id="SSF53067">
    <property type="entry name" value="Actin-like ATPase domain"/>
    <property type="match status" value="2"/>
</dbReference>
<reference evidence="4" key="1">
    <citation type="journal article" date="2019" name="Int. J. Syst. Evol. Microbiol.">
        <title>The Global Catalogue of Microorganisms (GCM) 10K type strain sequencing project: providing services to taxonomists for standard genome sequencing and annotation.</title>
        <authorList>
            <consortium name="The Broad Institute Genomics Platform"/>
            <consortium name="The Broad Institute Genome Sequencing Center for Infectious Disease"/>
            <person name="Wu L."/>
            <person name="Ma J."/>
        </authorList>
    </citation>
    <scope>NUCLEOTIDE SEQUENCE [LARGE SCALE GENOMIC DNA]</scope>
    <source>
        <strain evidence="4">JCM 17388</strain>
    </source>
</reference>
<comment type="similarity">
    <text evidence="1">Belongs to the ROK (NagC/XylR) family.</text>
</comment>
<dbReference type="Gene3D" id="3.30.420.40">
    <property type="match status" value="2"/>
</dbReference>
<evidence type="ECO:0000313" key="3">
    <source>
        <dbReference type="EMBL" id="GAA4192484.1"/>
    </source>
</evidence>
<evidence type="ECO:0000256" key="1">
    <source>
        <dbReference type="ARBA" id="ARBA00006479"/>
    </source>
</evidence>
<comment type="caution">
    <text evidence="3">The sequence shown here is derived from an EMBL/GenBank/DDBJ whole genome shotgun (WGS) entry which is preliminary data.</text>
</comment>
<gene>
    <name evidence="3" type="ORF">GCM10022252_33940</name>
</gene>
<sequence length="433" mass="45031">MRPERRTVRDVRKGNRAMLLRTLYFSGPLTRNELTRLTGLSAATVSSMTGDLLAENIVVEAGQAESDGGRPRAILRVNPGYGYVIGVDVAETHVRVELFDLEMRERARVEYALRPARHQIELVVRHILAGIEVVLDDAGVPAGQALGVGVGVPGIVEGGPDALIHTRTFGWDGVPLGALLRAGTALPLFVENGAKALGRAELWPAPRRGGDPGRDGRGRDGEERGIGPGYGSGGAGRGLAGAVPGSGGSGDAVIVLIGSGVGAAIVSDSVTFRGVSSSAGEWGHTKIVVNGRVCRCGARGCLEAYIGAEGILDRAGVPTRTADWQAELAALVESRSSVITQTVTYLGVGLSNLINLINPERIVIGGWLGLLLGRHLLDDIRAASAANSLSQPYAATSIVLGRLGPDAVAHGAATLVLEEFLNAHPSARIPAPR</sequence>
<dbReference type="PROSITE" id="PS01125">
    <property type="entry name" value="ROK"/>
    <property type="match status" value="1"/>
</dbReference>
<dbReference type="InterPro" id="IPR036388">
    <property type="entry name" value="WH-like_DNA-bd_sf"/>
</dbReference>
<protein>
    <submittedName>
        <fullName evidence="3">ROK family protein</fullName>
    </submittedName>
</protein>
<accession>A0ABP8AWT5</accession>
<dbReference type="Gene3D" id="1.10.10.10">
    <property type="entry name" value="Winged helix-like DNA-binding domain superfamily/Winged helix DNA-binding domain"/>
    <property type="match status" value="1"/>
</dbReference>
<dbReference type="InterPro" id="IPR043129">
    <property type="entry name" value="ATPase_NBD"/>
</dbReference>
<feature type="compositionally biased region" description="Basic and acidic residues" evidence="2">
    <location>
        <begin position="208"/>
        <end position="225"/>
    </location>
</feature>
<dbReference type="PANTHER" id="PTHR18964">
    <property type="entry name" value="ROK (REPRESSOR, ORF, KINASE) FAMILY"/>
    <property type="match status" value="1"/>
</dbReference>
<evidence type="ECO:0000313" key="4">
    <source>
        <dbReference type="Proteomes" id="UP001501251"/>
    </source>
</evidence>
<dbReference type="SUPFAM" id="SSF46785">
    <property type="entry name" value="Winged helix' DNA-binding domain"/>
    <property type="match status" value="1"/>
</dbReference>